<dbReference type="Gene3D" id="2.60.40.10">
    <property type="entry name" value="Immunoglobulins"/>
    <property type="match status" value="1"/>
</dbReference>
<dbReference type="SUPFAM" id="SSF51445">
    <property type="entry name" value="(Trans)glycosidases"/>
    <property type="match status" value="1"/>
</dbReference>
<dbReference type="AlphaFoldDB" id="A0A5B8M6H8"/>
<accession>A0A5B8M6H8</accession>
<dbReference type="RefSeq" id="WP_146320665.1">
    <property type="nucleotide sequence ID" value="NZ_CP042305.1"/>
</dbReference>
<evidence type="ECO:0000256" key="3">
    <source>
        <dbReference type="ARBA" id="ARBA00012754"/>
    </source>
</evidence>
<dbReference type="InterPro" id="IPR013783">
    <property type="entry name" value="Ig-like_fold"/>
</dbReference>
<dbReference type="Proteomes" id="UP000320216">
    <property type="component" value="Chromosome"/>
</dbReference>
<dbReference type="GO" id="GO:0006516">
    <property type="term" value="P:glycoprotein catabolic process"/>
    <property type="evidence" value="ECO:0007669"/>
    <property type="project" value="TreeGrafter"/>
</dbReference>
<dbReference type="EMBL" id="CP042305">
    <property type="protein sequence ID" value="QDZ15120.1"/>
    <property type="molecule type" value="Genomic_DNA"/>
</dbReference>
<name>A0A5B8M6H8_9MICO</name>
<dbReference type="InterPro" id="IPR017853">
    <property type="entry name" value="GH"/>
</dbReference>
<dbReference type="SUPFAM" id="SSF49303">
    <property type="entry name" value="beta-Galactosidase/glucuronidase domain"/>
    <property type="match status" value="1"/>
</dbReference>
<organism evidence="8 9">
    <name type="scientific">Humibacter ginsenosidimutans</name>
    <dbReference type="NCBI Taxonomy" id="2599293"/>
    <lineage>
        <taxon>Bacteria</taxon>
        <taxon>Bacillati</taxon>
        <taxon>Actinomycetota</taxon>
        <taxon>Actinomycetes</taxon>
        <taxon>Micrococcales</taxon>
        <taxon>Microbacteriaceae</taxon>
        <taxon>Humibacter</taxon>
    </lineage>
</organism>
<dbReference type="InterPro" id="IPR036156">
    <property type="entry name" value="Beta-gal/glucu_dom_sf"/>
</dbReference>
<dbReference type="InterPro" id="IPR008979">
    <property type="entry name" value="Galactose-bd-like_sf"/>
</dbReference>
<evidence type="ECO:0000259" key="6">
    <source>
        <dbReference type="Pfam" id="PF00703"/>
    </source>
</evidence>
<keyword evidence="4 8" id="KW-0378">Hydrolase</keyword>
<evidence type="ECO:0000256" key="5">
    <source>
        <dbReference type="ARBA" id="ARBA00023295"/>
    </source>
</evidence>
<dbReference type="Gene3D" id="3.20.20.80">
    <property type="entry name" value="Glycosidases"/>
    <property type="match status" value="1"/>
</dbReference>
<dbReference type="GO" id="GO:0005975">
    <property type="term" value="P:carbohydrate metabolic process"/>
    <property type="evidence" value="ECO:0007669"/>
    <property type="project" value="InterPro"/>
</dbReference>
<comment type="similarity">
    <text evidence="2">Belongs to the glycosyl hydrolase 2 family.</text>
</comment>
<dbReference type="PANTHER" id="PTHR43730:SF1">
    <property type="entry name" value="BETA-MANNOSIDASE"/>
    <property type="match status" value="1"/>
</dbReference>
<evidence type="ECO:0000256" key="2">
    <source>
        <dbReference type="ARBA" id="ARBA00007401"/>
    </source>
</evidence>
<dbReference type="InterPro" id="IPR050887">
    <property type="entry name" value="Beta-mannosidase_GH2"/>
</dbReference>
<dbReference type="Pfam" id="PF00703">
    <property type="entry name" value="Glyco_hydro_2"/>
    <property type="match status" value="1"/>
</dbReference>
<dbReference type="Pfam" id="PF22666">
    <property type="entry name" value="Glyco_hydro_2_N2"/>
    <property type="match status" value="1"/>
</dbReference>
<proteinExistence type="inferred from homology"/>
<comment type="catalytic activity">
    <reaction evidence="1">
        <text>Hydrolysis of terminal, non-reducing beta-D-mannose residues in beta-D-mannosides.</text>
        <dbReference type="EC" id="3.2.1.25"/>
    </reaction>
</comment>
<reference evidence="8 9" key="1">
    <citation type="submission" date="2019-07" db="EMBL/GenBank/DDBJ databases">
        <title>Full genome sequence of Humibacter sp. WJ7-1.</title>
        <authorList>
            <person name="Im W.-T."/>
        </authorList>
    </citation>
    <scope>NUCLEOTIDE SEQUENCE [LARGE SCALE GENOMIC DNA]</scope>
    <source>
        <strain evidence="8 9">WJ7-1</strain>
    </source>
</reference>
<dbReference type="SUPFAM" id="SSF49785">
    <property type="entry name" value="Galactose-binding domain-like"/>
    <property type="match status" value="1"/>
</dbReference>
<evidence type="ECO:0000259" key="7">
    <source>
        <dbReference type="Pfam" id="PF22666"/>
    </source>
</evidence>
<keyword evidence="9" id="KW-1185">Reference proteome</keyword>
<dbReference type="OrthoDB" id="9758603at2"/>
<dbReference type="InterPro" id="IPR054593">
    <property type="entry name" value="Beta-mannosidase-like_N2"/>
</dbReference>
<dbReference type="InterPro" id="IPR006102">
    <property type="entry name" value="Ig-like_GH2"/>
</dbReference>
<dbReference type="GO" id="GO:0004567">
    <property type="term" value="F:beta-mannosidase activity"/>
    <property type="evidence" value="ECO:0007669"/>
    <property type="project" value="UniProtKB-EC"/>
</dbReference>
<evidence type="ECO:0000256" key="1">
    <source>
        <dbReference type="ARBA" id="ARBA00000829"/>
    </source>
</evidence>
<evidence type="ECO:0000256" key="4">
    <source>
        <dbReference type="ARBA" id="ARBA00022801"/>
    </source>
</evidence>
<feature type="domain" description="Glycoside hydrolase family 2 immunoglobulin-like beta-sandwich" evidence="6">
    <location>
        <begin position="207"/>
        <end position="296"/>
    </location>
</feature>
<dbReference type="KEGG" id="huw:FPZ11_10360"/>
<gene>
    <name evidence="8" type="ORF">FPZ11_10360</name>
</gene>
<feature type="domain" description="Beta-mannosidase-like galactose-binding" evidence="7">
    <location>
        <begin position="14"/>
        <end position="185"/>
    </location>
</feature>
<dbReference type="Gene3D" id="2.60.120.260">
    <property type="entry name" value="Galactose-binding domain-like"/>
    <property type="match status" value="1"/>
</dbReference>
<dbReference type="FunFam" id="3.20.20.80:FF:000050">
    <property type="entry name" value="Beta-mannosidase B"/>
    <property type="match status" value="1"/>
</dbReference>
<dbReference type="EC" id="3.2.1.25" evidence="3"/>
<evidence type="ECO:0000313" key="9">
    <source>
        <dbReference type="Proteomes" id="UP000320216"/>
    </source>
</evidence>
<sequence>MRLPSTFAPFAGPWHLTATGGDVPHGFPREPVPAVVPGLVHTDLLRAGLIADPFDGDNEAAQQWIGSTQWRYSTTFDWADDGSTRHDLVALGLDTVATIELNGQLVARTENQHRSHRFDVRHLVREGANELTVTFAPPVTEAERRDAEHGAWPHVNHHPFNQLRKTASTFGWDWGIDVASSGIWQPIGIESWSGIRIASVRPLVGVDGTDGVATVHVEVERDAVSEHAPIHLEVRVGEARSAVTVAAGEVSASVAVRVADAKLWWPIGHGEQPLYDVTVAVTGMPAARWAGRIGFRTVEVDTAPDASGNRFVVRVNGEDVLIRGVNWIPDHAFVTELNRDRYVRRLADALEANVNLLRVWGGGFYESDDFYELADEAGLLVWQDFLFACAAYSEEEWLANEVEAEAREQIARLAQHPSLIIWNGNNENIWGYVEWGWREALGDRGWGDGYYRDLFPRLLAELDPTRAYSPASPYSFVDYAHPNDERNGTMHIWDVWNQRDYTAYRDYAPRFVSEFGFQGPPAWSTLTRVVHDEPLAPYGHEMLVHQKAESGNLKLELGMAPHLPAPRGIEEWHWATQLNQAHAIRFGVEHFRSLTPHNTGTILWQLNDDWPVVSWAAVDFDEHRKPLWHAMRDAYAPRLATIQPRDGGLALVLVNDSANAFAGTALLTRRSLAGAVLGVARVEVDVAARSVSTYALPSEVAAIGDAGDELVVADLDGFGRAVHDGADVIAQRLAPDAAEASAVRTEGGYRVSVRARSYLRDVFLAVDRLDPAARVDAGLVSLLAGEVAVFHVASEADLDPGLFTRWPVLASANALLR</sequence>
<evidence type="ECO:0000313" key="8">
    <source>
        <dbReference type="EMBL" id="QDZ15120.1"/>
    </source>
</evidence>
<protein>
    <recommendedName>
        <fullName evidence="3">beta-mannosidase</fullName>
        <ecNumber evidence="3">3.2.1.25</ecNumber>
    </recommendedName>
</protein>
<dbReference type="PANTHER" id="PTHR43730">
    <property type="entry name" value="BETA-MANNOSIDASE"/>
    <property type="match status" value="1"/>
</dbReference>
<keyword evidence="5" id="KW-0326">Glycosidase</keyword>